<organism evidence="2 3">
    <name type="scientific">Flavobacterium gilvum</name>
    <dbReference type="NCBI Taxonomy" id="1492737"/>
    <lineage>
        <taxon>Bacteria</taxon>
        <taxon>Pseudomonadati</taxon>
        <taxon>Bacteroidota</taxon>
        <taxon>Flavobacteriia</taxon>
        <taxon>Flavobacteriales</taxon>
        <taxon>Flavobacteriaceae</taxon>
        <taxon>Flavobacterium</taxon>
    </lineage>
</organism>
<gene>
    <name evidence="2" type="ORF">EM308_06110</name>
</gene>
<accession>A0AAC9I3Z0</accession>
<dbReference type="Gene3D" id="3.10.620.30">
    <property type="match status" value="1"/>
</dbReference>
<dbReference type="KEGG" id="fgl:EM308_06110"/>
<dbReference type="AlphaFoldDB" id="A0AAC9I3Z0"/>
<dbReference type="GO" id="GO:0005737">
    <property type="term" value="C:cytoplasm"/>
    <property type="evidence" value="ECO:0007669"/>
    <property type="project" value="TreeGrafter"/>
</dbReference>
<dbReference type="EMBL" id="CP017479">
    <property type="protein sequence ID" value="AOW09112.1"/>
    <property type="molecule type" value="Genomic_DNA"/>
</dbReference>
<dbReference type="PANTHER" id="PTHR46333:SF2">
    <property type="entry name" value="CYTOKINESIS PROTEIN 3"/>
    <property type="match status" value="1"/>
</dbReference>
<proteinExistence type="predicted"/>
<protein>
    <recommendedName>
        <fullName evidence="1">Transglutaminase-like domain-containing protein</fullName>
    </recommendedName>
</protein>
<dbReference type="Pfam" id="PF01841">
    <property type="entry name" value="Transglut_core"/>
    <property type="match status" value="1"/>
</dbReference>
<dbReference type="InterPro" id="IPR052557">
    <property type="entry name" value="CAP/Cytokinesis_protein"/>
</dbReference>
<feature type="domain" description="Transglutaminase-like" evidence="1">
    <location>
        <begin position="94"/>
        <end position="156"/>
    </location>
</feature>
<sequence length="390" mass="45085">MVMKHLFLFLMFTIISFGQTKNIYASVDAKMDKIPGDLSTTTAGIAQYIDANFKSDNDKIRAAFYWTGSNIKYDIENIGSIDYKEISQDKIKNTVLTKKGVCIHYAEVFNDIIKKLGIKSYIVYGYTKQNGKVDILSHAWCAARIDGAWWLFDPTWGAGYVTDKKFYKKLNNANYKVAPSQFVTNHMPFDYLWQFLNYPITNQEFIDGKTQLDKTKPNFDFVAQIEAYDKMSDLEKAKASLVRMEKNGVKNNLIKEMVVSKRSEVEAVQNNEAMDKMRVISDDYNLAINMFNDFINYRNNKFKPTLPDEEIKSMIDSPKQKILDCQNRIYKIGSYSSENYANVKSLKEAMIDVLKQIEVQEKFVNDYLNKSKLARKTMFTKLTFMGAPLR</sequence>
<keyword evidence="3" id="KW-1185">Reference proteome</keyword>
<dbReference type="InterPro" id="IPR002931">
    <property type="entry name" value="Transglutaminase-like"/>
</dbReference>
<dbReference type="Proteomes" id="UP000175968">
    <property type="component" value="Chromosome"/>
</dbReference>
<dbReference type="PANTHER" id="PTHR46333">
    <property type="entry name" value="CYTOKINESIS PROTEIN 3"/>
    <property type="match status" value="1"/>
</dbReference>
<dbReference type="SMART" id="SM00460">
    <property type="entry name" value="TGc"/>
    <property type="match status" value="1"/>
</dbReference>
<name>A0AAC9I3Z0_9FLAO</name>
<dbReference type="InterPro" id="IPR038765">
    <property type="entry name" value="Papain-like_cys_pep_sf"/>
</dbReference>
<dbReference type="SUPFAM" id="SSF54001">
    <property type="entry name" value="Cysteine proteinases"/>
    <property type="match status" value="1"/>
</dbReference>
<evidence type="ECO:0000313" key="3">
    <source>
        <dbReference type="Proteomes" id="UP000175968"/>
    </source>
</evidence>
<evidence type="ECO:0000259" key="1">
    <source>
        <dbReference type="SMART" id="SM00460"/>
    </source>
</evidence>
<evidence type="ECO:0000313" key="2">
    <source>
        <dbReference type="EMBL" id="AOW09112.1"/>
    </source>
</evidence>
<reference evidence="2 3" key="1">
    <citation type="submission" date="2016-10" db="EMBL/GenBank/DDBJ databases">
        <title>Flavobacterium gilvum sp. nov., isolated from stream water.</title>
        <authorList>
            <person name="Shin S.-K."/>
            <person name="Cho Y.-J."/>
            <person name="Yi H."/>
        </authorList>
    </citation>
    <scope>NUCLEOTIDE SEQUENCE [LARGE SCALE GENOMIC DNA]</scope>
    <source>
        <strain evidence="2 3">EM1308</strain>
    </source>
</reference>